<dbReference type="InterPro" id="IPR036390">
    <property type="entry name" value="WH_DNA-bd_sf"/>
</dbReference>
<protein>
    <submittedName>
        <fullName evidence="6">LysR family transcriptional regulator</fullName>
    </submittedName>
</protein>
<gene>
    <name evidence="6" type="ORF">H9X83_02415</name>
</gene>
<dbReference type="PANTHER" id="PTHR30419:SF28">
    <property type="entry name" value="HTH-TYPE TRANSCRIPTIONAL REGULATOR BSDA"/>
    <property type="match status" value="1"/>
</dbReference>
<dbReference type="Pfam" id="PF03466">
    <property type="entry name" value="LysR_substrate"/>
    <property type="match status" value="1"/>
</dbReference>
<dbReference type="InterPro" id="IPR036388">
    <property type="entry name" value="WH-like_DNA-bd_sf"/>
</dbReference>
<keyword evidence="3" id="KW-0238">DNA-binding</keyword>
<organism evidence="6 7">
    <name type="scientific">Anaerotignum lactatifermentans</name>
    <dbReference type="NCBI Taxonomy" id="160404"/>
    <lineage>
        <taxon>Bacteria</taxon>
        <taxon>Bacillati</taxon>
        <taxon>Bacillota</taxon>
        <taxon>Clostridia</taxon>
        <taxon>Lachnospirales</taxon>
        <taxon>Anaerotignaceae</taxon>
        <taxon>Anaerotignum</taxon>
    </lineage>
</organism>
<dbReference type="PANTHER" id="PTHR30419">
    <property type="entry name" value="HTH-TYPE TRANSCRIPTIONAL REGULATOR YBHD"/>
    <property type="match status" value="1"/>
</dbReference>
<evidence type="ECO:0000256" key="4">
    <source>
        <dbReference type="ARBA" id="ARBA00023163"/>
    </source>
</evidence>
<evidence type="ECO:0000313" key="6">
    <source>
        <dbReference type="EMBL" id="MBM6877014.1"/>
    </source>
</evidence>
<keyword evidence="7" id="KW-1185">Reference proteome</keyword>
<comment type="similarity">
    <text evidence="1">Belongs to the LysR transcriptional regulatory family.</text>
</comment>
<dbReference type="SUPFAM" id="SSF46785">
    <property type="entry name" value="Winged helix' DNA-binding domain"/>
    <property type="match status" value="1"/>
</dbReference>
<evidence type="ECO:0000256" key="1">
    <source>
        <dbReference type="ARBA" id="ARBA00009437"/>
    </source>
</evidence>
<dbReference type="Gene3D" id="3.40.190.290">
    <property type="match status" value="1"/>
</dbReference>
<comment type="caution">
    <text evidence="6">The sequence shown here is derived from an EMBL/GenBank/DDBJ whole genome shotgun (WGS) entry which is preliminary data.</text>
</comment>
<sequence>MNLCHLRYFVVLAEMQHFRKASEKLCITQPSLSHAISQLESELGVNLFDRQSRSSVLTKEGRQFLDYVQRSLAILDDGVATMQKVSLGEGVIKLGFLRTLGTAFVPEVAAAFLATKPNKSIQFEFYTGITSGLLEGLKQEKYDMVFCTKFDEETEVDFVPVEKQDLVLIVPRNHPLSNRHSINLEETLPYPQVYFTKGSGLRSIIDKLFRKIDKKPIIAYEVEEDEVIAGLVSKGFGIAVVPYMEQLLRLNVKIIQISSPSWERSFHMATLKNKYLSPVVQDFRKFVLENYPK</sequence>
<dbReference type="InterPro" id="IPR005119">
    <property type="entry name" value="LysR_subst-bd"/>
</dbReference>
<dbReference type="Gene3D" id="1.10.10.10">
    <property type="entry name" value="Winged helix-like DNA-binding domain superfamily/Winged helix DNA-binding domain"/>
    <property type="match status" value="1"/>
</dbReference>
<dbReference type="InterPro" id="IPR050950">
    <property type="entry name" value="HTH-type_LysR_regulators"/>
</dbReference>
<dbReference type="Proteomes" id="UP000729290">
    <property type="component" value="Unassembled WGS sequence"/>
</dbReference>
<evidence type="ECO:0000313" key="7">
    <source>
        <dbReference type="Proteomes" id="UP000729290"/>
    </source>
</evidence>
<dbReference type="InterPro" id="IPR000847">
    <property type="entry name" value="LysR_HTH_N"/>
</dbReference>
<evidence type="ECO:0000256" key="3">
    <source>
        <dbReference type="ARBA" id="ARBA00023125"/>
    </source>
</evidence>
<reference evidence="6 7" key="1">
    <citation type="journal article" date="2021" name="Sci. Rep.">
        <title>The distribution of antibiotic resistance genes in chicken gut microbiota commensals.</title>
        <authorList>
            <person name="Juricova H."/>
            <person name="Matiasovicova J."/>
            <person name="Kubasova T."/>
            <person name="Cejkova D."/>
            <person name="Rychlik I."/>
        </authorList>
    </citation>
    <scope>NUCLEOTIDE SEQUENCE [LARGE SCALE GENOMIC DNA]</scope>
    <source>
        <strain evidence="6 7">An431b</strain>
    </source>
</reference>
<feature type="domain" description="HTH lysR-type" evidence="5">
    <location>
        <begin position="1"/>
        <end position="58"/>
    </location>
</feature>
<keyword evidence="2" id="KW-0805">Transcription regulation</keyword>
<dbReference type="Pfam" id="PF00126">
    <property type="entry name" value="HTH_1"/>
    <property type="match status" value="1"/>
</dbReference>
<dbReference type="EMBL" id="JACSNV010000002">
    <property type="protein sequence ID" value="MBM6877014.1"/>
    <property type="molecule type" value="Genomic_DNA"/>
</dbReference>
<dbReference type="CDD" id="cd08434">
    <property type="entry name" value="PBP2_GltC_like"/>
    <property type="match status" value="1"/>
</dbReference>
<proteinExistence type="inferred from homology"/>
<dbReference type="PRINTS" id="PR00039">
    <property type="entry name" value="HTHLYSR"/>
</dbReference>
<evidence type="ECO:0000256" key="2">
    <source>
        <dbReference type="ARBA" id="ARBA00023015"/>
    </source>
</evidence>
<dbReference type="RefSeq" id="WP_205133204.1">
    <property type="nucleotide sequence ID" value="NZ_JACSNT010000004.1"/>
</dbReference>
<evidence type="ECO:0000259" key="5">
    <source>
        <dbReference type="PROSITE" id="PS50931"/>
    </source>
</evidence>
<accession>A0ABS2G6F3</accession>
<dbReference type="PROSITE" id="PS50931">
    <property type="entry name" value="HTH_LYSR"/>
    <property type="match status" value="1"/>
</dbReference>
<keyword evidence="4" id="KW-0804">Transcription</keyword>
<name>A0ABS2G6F3_9FIRM</name>
<dbReference type="SUPFAM" id="SSF53850">
    <property type="entry name" value="Periplasmic binding protein-like II"/>
    <property type="match status" value="1"/>
</dbReference>